<dbReference type="OrthoDB" id="3945418at2759"/>
<dbReference type="AlphaFoldDB" id="A0A9P7YKH2"/>
<dbReference type="PANTHER" id="PTHR40626">
    <property type="entry name" value="MIP31509P"/>
    <property type="match status" value="1"/>
</dbReference>
<evidence type="ECO:0000256" key="5">
    <source>
        <dbReference type="ARBA" id="ARBA00022833"/>
    </source>
</evidence>
<evidence type="ECO:0000256" key="8">
    <source>
        <dbReference type="SAM" id="MobiDB-lite"/>
    </source>
</evidence>
<evidence type="ECO:0000256" key="2">
    <source>
        <dbReference type="ARBA" id="ARBA00022723"/>
    </source>
</evidence>
<evidence type="ECO:0000313" key="11">
    <source>
        <dbReference type="Proteomes" id="UP000824998"/>
    </source>
</evidence>
<gene>
    <name evidence="10" type="ORF">BJ875DRAFT_509242</name>
</gene>
<dbReference type="Proteomes" id="UP000824998">
    <property type="component" value="Unassembled WGS sequence"/>
</dbReference>
<organism evidence="10 11">
    <name type="scientific">Amylocarpus encephaloides</name>
    <dbReference type="NCBI Taxonomy" id="45428"/>
    <lineage>
        <taxon>Eukaryota</taxon>
        <taxon>Fungi</taxon>
        <taxon>Dikarya</taxon>
        <taxon>Ascomycota</taxon>
        <taxon>Pezizomycotina</taxon>
        <taxon>Leotiomycetes</taxon>
        <taxon>Helotiales</taxon>
        <taxon>Helotiales incertae sedis</taxon>
        <taxon>Amylocarpus</taxon>
    </lineage>
</organism>
<dbReference type="GO" id="GO:0008270">
    <property type="term" value="F:zinc ion binding"/>
    <property type="evidence" value="ECO:0007669"/>
    <property type="project" value="UniProtKB-KW"/>
</dbReference>
<dbReference type="InterPro" id="IPR036236">
    <property type="entry name" value="Znf_C2H2_sf"/>
</dbReference>
<dbReference type="EMBL" id="MU251456">
    <property type="protein sequence ID" value="KAG9234663.1"/>
    <property type="molecule type" value="Genomic_DNA"/>
</dbReference>
<dbReference type="InterPro" id="IPR007219">
    <property type="entry name" value="XnlR_reg_dom"/>
</dbReference>
<dbReference type="SUPFAM" id="SSF57667">
    <property type="entry name" value="beta-beta-alpha zinc fingers"/>
    <property type="match status" value="1"/>
</dbReference>
<feature type="domain" description="C2H2-type" evidence="9">
    <location>
        <begin position="22"/>
        <end position="44"/>
    </location>
</feature>
<dbReference type="Gene3D" id="3.30.160.60">
    <property type="entry name" value="Classic Zinc Finger"/>
    <property type="match status" value="1"/>
</dbReference>
<dbReference type="PROSITE" id="PS50157">
    <property type="entry name" value="ZINC_FINGER_C2H2_2"/>
    <property type="match status" value="1"/>
</dbReference>
<dbReference type="PROSITE" id="PS00028">
    <property type="entry name" value="ZINC_FINGER_C2H2_1"/>
    <property type="match status" value="1"/>
</dbReference>
<name>A0A9P7YKH2_9HELO</name>
<proteinExistence type="predicted"/>
<evidence type="ECO:0000256" key="3">
    <source>
        <dbReference type="ARBA" id="ARBA00022737"/>
    </source>
</evidence>
<keyword evidence="4 7" id="KW-0863">Zinc-finger</keyword>
<dbReference type="InterPro" id="IPR013087">
    <property type="entry name" value="Znf_C2H2_type"/>
</dbReference>
<dbReference type="Pfam" id="PF04082">
    <property type="entry name" value="Fungal_trans"/>
    <property type="match status" value="1"/>
</dbReference>
<comment type="subcellular location">
    <subcellularLocation>
        <location evidence="1">Nucleus</location>
    </subcellularLocation>
</comment>
<keyword evidence="6" id="KW-0539">Nucleus</keyword>
<evidence type="ECO:0000313" key="10">
    <source>
        <dbReference type="EMBL" id="KAG9234663.1"/>
    </source>
</evidence>
<keyword evidence="11" id="KW-1185">Reference proteome</keyword>
<dbReference type="GO" id="GO:0000981">
    <property type="term" value="F:DNA-binding transcription factor activity, RNA polymerase II-specific"/>
    <property type="evidence" value="ECO:0007669"/>
    <property type="project" value="InterPro"/>
</dbReference>
<comment type="caution">
    <text evidence="10">The sequence shown here is derived from an EMBL/GenBank/DDBJ whole genome shotgun (WGS) entry which is preliminary data.</text>
</comment>
<keyword evidence="2" id="KW-0479">Metal-binding</keyword>
<dbReference type="GO" id="GO:0000978">
    <property type="term" value="F:RNA polymerase II cis-regulatory region sequence-specific DNA binding"/>
    <property type="evidence" value="ECO:0007669"/>
    <property type="project" value="InterPro"/>
</dbReference>
<evidence type="ECO:0000256" key="4">
    <source>
        <dbReference type="ARBA" id="ARBA00022771"/>
    </source>
</evidence>
<evidence type="ECO:0000256" key="1">
    <source>
        <dbReference type="ARBA" id="ARBA00004123"/>
    </source>
</evidence>
<evidence type="ECO:0000256" key="7">
    <source>
        <dbReference type="PROSITE-ProRule" id="PRU00042"/>
    </source>
</evidence>
<dbReference type="GO" id="GO:0006351">
    <property type="term" value="P:DNA-templated transcription"/>
    <property type="evidence" value="ECO:0007669"/>
    <property type="project" value="InterPro"/>
</dbReference>
<dbReference type="GO" id="GO:0005634">
    <property type="term" value="C:nucleus"/>
    <property type="evidence" value="ECO:0007669"/>
    <property type="project" value="UniProtKB-SubCell"/>
</dbReference>
<evidence type="ECO:0000259" key="9">
    <source>
        <dbReference type="PROSITE" id="PS50157"/>
    </source>
</evidence>
<sequence>MFLAYRCDKPLIKVQDLRHRPFECMTCHKSFGRQDVLSRHQRLHETLPSSEGAGSQPIPSPRAAVNSGSANVADEQVLSPDINIGISPSQDNSLSLNTPLTHAHLSQENSLGSSQLWPGTDISGSILPSFSMSWPVSLPGVQFHQPFPNLSLPEEVPIFQELPQTDVGLGHQAMDHMNRLISDLSTSLAAEIRGQGITSAFLDTCIHVFFHRFILTFPFLHEATFSIRESSYPLLLNIVALGSLFVGAKDAILKGETLWRLAHTAIATNWAKLMETKGRKDRCKGVQLVLTALTGQTYAILSKNKSFRSTAQTFHSLGFFWARQCGFYDDQDESRSFPPFGAGENENADAWTSWVAREVQNRAILGHYILDGYISQYSGNASSARHVNNVLRLPGSDQCFAATSADEWRREMEKSSFPRPSFREIYVMLFCPKTSMSSISIPNFAMRVILEGLQALVSDIHEANGPAVGTPSRSQVSQALIRLYTERLSLAEVPSTENMELLIRWHSICLDLAVPSTKLCRNLCSVYGIEQQLYDGVYQAGQELNLADWSQSLDARRALLHAMAIHDIVETLPLGRPPAIHLPAAIFTVGTIYSAHSLAACSSVVYPSIFKWEDVWSMETAGPADDERSDTTGAEIVSFLQGDYSGEAPRSRLRNLIFDANSLQITLGSISRWGVSHEMESVIQQWVSTIIQGQ</sequence>
<dbReference type="GO" id="GO:0000785">
    <property type="term" value="C:chromatin"/>
    <property type="evidence" value="ECO:0007669"/>
    <property type="project" value="TreeGrafter"/>
</dbReference>
<keyword evidence="3" id="KW-0677">Repeat</keyword>
<keyword evidence="5" id="KW-0862">Zinc</keyword>
<evidence type="ECO:0000256" key="6">
    <source>
        <dbReference type="ARBA" id="ARBA00023242"/>
    </source>
</evidence>
<dbReference type="PANTHER" id="PTHR40626:SF14">
    <property type="entry name" value="C2H2 TYPE ZINC FINGER DOMAIN PROTEIN (AFU_ORTHOLOGUE AFUA_1G02360)"/>
    <property type="match status" value="1"/>
</dbReference>
<accession>A0A9P7YKH2</accession>
<reference evidence="10" key="1">
    <citation type="journal article" date="2021" name="IMA Fungus">
        <title>Genomic characterization of three marine fungi, including Emericellopsis atlantica sp. nov. with signatures of a generalist lifestyle and marine biomass degradation.</title>
        <authorList>
            <person name="Hagestad O.C."/>
            <person name="Hou L."/>
            <person name="Andersen J.H."/>
            <person name="Hansen E.H."/>
            <person name="Altermark B."/>
            <person name="Li C."/>
            <person name="Kuhnert E."/>
            <person name="Cox R.J."/>
            <person name="Crous P.W."/>
            <person name="Spatafora J.W."/>
            <person name="Lail K."/>
            <person name="Amirebrahimi M."/>
            <person name="Lipzen A."/>
            <person name="Pangilinan J."/>
            <person name="Andreopoulos W."/>
            <person name="Hayes R.D."/>
            <person name="Ng V."/>
            <person name="Grigoriev I.V."/>
            <person name="Jackson S.A."/>
            <person name="Sutton T.D.S."/>
            <person name="Dobson A.D.W."/>
            <person name="Rama T."/>
        </authorList>
    </citation>
    <scope>NUCLEOTIDE SEQUENCE</scope>
    <source>
        <strain evidence="10">TRa018bII</strain>
    </source>
</reference>
<feature type="region of interest" description="Disordered" evidence="8">
    <location>
        <begin position="43"/>
        <end position="70"/>
    </location>
</feature>
<protein>
    <submittedName>
        <fullName evidence="10">C2H2 type zinc finger domain protein</fullName>
    </submittedName>
</protein>
<dbReference type="InterPro" id="IPR051059">
    <property type="entry name" value="VerF-like"/>
</dbReference>